<evidence type="ECO:0000256" key="1">
    <source>
        <dbReference type="SAM" id="MobiDB-lite"/>
    </source>
</evidence>
<evidence type="ECO:0000313" key="2">
    <source>
        <dbReference type="EMBL" id="KAG5572581.1"/>
    </source>
</evidence>
<accession>A0A9J5WAL5</accession>
<evidence type="ECO:0000313" key="3">
    <source>
        <dbReference type="Proteomes" id="UP000824120"/>
    </source>
</evidence>
<sequence>MKTVSPDGQTSPLSRSNEPQSKEIPHFFLFLCAITFAMDLVGSNGQIGPFSKSNEPRSRQTPHFTDFHML</sequence>
<name>A0A9J5WAL5_SOLCO</name>
<protein>
    <submittedName>
        <fullName evidence="2">Uncharacterized protein</fullName>
    </submittedName>
</protein>
<feature type="region of interest" description="Disordered" evidence="1">
    <location>
        <begin position="47"/>
        <end position="70"/>
    </location>
</feature>
<reference evidence="2 3" key="1">
    <citation type="submission" date="2020-09" db="EMBL/GenBank/DDBJ databases">
        <title>De no assembly of potato wild relative species, Solanum commersonii.</title>
        <authorList>
            <person name="Cho K."/>
        </authorList>
    </citation>
    <scope>NUCLEOTIDE SEQUENCE [LARGE SCALE GENOMIC DNA]</scope>
    <source>
        <strain evidence="2">LZ3.2</strain>
        <tissue evidence="2">Leaf</tissue>
    </source>
</reference>
<keyword evidence="3" id="KW-1185">Reference proteome</keyword>
<organism evidence="2 3">
    <name type="scientific">Solanum commersonii</name>
    <name type="common">Commerson's wild potato</name>
    <name type="synonym">Commerson's nightshade</name>
    <dbReference type="NCBI Taxonomy" id="4109"/>
    <lineage>
        <taxon>Eukaryota</taxon>
        <taxon>Viridiplantae</taxon>
        <taxon>Streptophyta</taxon>
        <taxon>Embryophyta</taxon>
        <taxon>Tracheophyta</taxon>
        <taxon>Spermatophyta</taxon>
        <taxon>Magnoliopsida</taxon>
        <taxon>eudicotyledons</taxon>
        <taxon>Gunneridae</taxon>
        <taxon>Pentapetalae</taxon>
        <taxon>asterids</taxon>
        <taxon>lamiids</taxon>
        <taxon>Solanales</taxon>
        <taxon>Solanaceae</taxon>
        <taxon>Solanoideae</taxon>
        <taxon>Solaneae</taxon>
        <taxon>Solanum</taxon>
    </lineage>
</organism>
<dbReference type="EMBL" id="JACXVP010000012">
    <property type="protein sequence ID" value="KAG5572581.1"/>
    <property type="molecule type" value="Genomic_DNA"/>
</dbReference>
<proteinExistence type="predicted"/>
<feature type="region of interest" description="Disordered" evidence="1">
    <location>
        <begin position="1"/>
        <end position="20"/>
    </location>
</feature>
<gene>
    <name evidence="2" type="ORF">H5410_062347</name>
</gene>
<dbReference type="AlphaFoldDB" id="A0A9J5WAL5"/>
<comment type="caution">
    <text evidence="2">The sequence shown here is derived from an EMBL/GenBank/DDBJ whole genome shotgun (WGS) entry which is preliminary data.</text>
</comment>
<feature type="compositionally biased region" description="Polar residues" evidence="1">
    <location>
        <begin position="1"/>
        <end position="19"/>
    </location>
</feature>
<dbReference type="Proteomes" id="UP000824120">
    <property type="component" value="Chromosome 12"/>
</dbReference>